<evidence type="ECO:0000313" key="2">
    <source>
        <dbReference type="EMBL" id="EDN82872.1"/>
    </source>
</evidence>
<evidence type="ECO:0000256" key="1">
    <source>
        <dbReference type="SAM" id="MobiDB-lite"/>
    </source>
</evidence>
<gene>
    <name evidence="2" type="ORF">BIFADO_01154</name>
</gene>
<feature type="region of interest" description="Disordered" evidence="1">
    <location>
        <begin position="20"/>
        <end position="44"/>
    </location>
</feature>
<organism evidence="2 3">
    <name type="scientific">Bifidobacterium adolescentis L2-32</name>
    <dbReference type="NCBI Taxonomy" id="411481"/>
    <lineage>
        <taxon>Bacteria</taxon>
        <taxon>Bacillati</taxon>
        <taxon>Actinomycetota</taxon>
        <taxon>Actinomycetes</taxon>
        <taxon>Bifidobacteriales</taxon>
        <taxon>Bifidobacteriaceae</taxon>
        <taxon>Bifidobacterium</taxon>
    </lineage>
</organism>
<reference evidence="2 3" key="1">
    <citation type="submission" date="2007-04" db="EMBL/GenBank/DDBJ databases">
        <authorList>
            <person name="Fulton L."/>
            <person name="Clifton S."/>
            <person name="Fulton B."/>
            <person name="Xu J."/>
            <person name="Minx P."/>
            <person name="Pepin K.H."/>
            <person name="Johnson M."/>
            <person name="Thiruvilangam P."/>
            <person name="Bhonagiri V."/>
            <person name="Nash W.E."/>
            <person name="Mardis E.R."/>
            <person name="Wilson R.K."/>
        </authorList>
    </citation>
    <scope>NUCLEOTIDE SEQUENCE [LARGE SCALE GENOMIC DNA]</scope>
    <source>
        <strain evidence="2 3">L2-32</strain>
    </source>
</reference>
<dbReference type="Proteomes" id="UP000003773">
    <property type="component" value="Unassembled WGS sequence"/>
</dbReference>
<dbReference type="EMBL" id="AAXD02000028">
    <property type="protein sequence ID" value="EDN82872.1"/>
    <property type="molecule type" value="Genomic_DNA"/>
</dbReference>
<feature type="compositionally biased region" description="Basic and acidic residues" evidence="1">
    <location>
        <begin position="20"/>
        <end position="38"/>
    </location>
</feature>
<accession>A7A5N4</accession>
<proteinExistence type="predicted"/>
<dbReference type="AlphaFoldDB" id="A7A5N4"/>
<evidence type="ECO:0000313" key="3">
    <source>
        <dbReference type="Proteomes" id="UP000003773"/>
    </source>
</evidence>
<comment type="caution">
    <text evidence="2">The sequence shown here is derived from an EMBL/GenBank/DDBJ whole genome shotgun (WGS) entry which is preliminary data.</text>
</comment>
<sequence>METSFSYAEIIRAEDIRKDKKAAISDRGHNRKKSEPKIKPANTC</sequence>
<protein>
    <submittedName>
        <fullName evidence="2">Uncharacterized protein</fullName>
    </submittedName>
</protein>
<name>A7A5N4_BIFAD</name>
<reference evidence="2 3" key="2">
    <citation type="submission" date="2007-05" db="EMBL/GenBank/DDBJ databases">
        <title>Draft genome sequence of Bifidobacterium adolescentis (L2-32).</title>
        <authorList>
            <person name="Sudarsanam P."/>
            <person name="Ley R."/>
            <person name="Guruge J."/>
            <person name="Turnbaugh P.J."/>
            <person name="Mahowald M."/>
            <person name="Liep D."/>
            <person name="Gordon J."/>
        </authorList>
    </citation>
    <scope>NUCLEOTIDE SEQUENCE [LARGE SCALE GENOMIC DNA]</scope>
    <source>
        <strain evidence="2 3">L2-32</strain>
    </source>
</reference>
<dbReference type="HOGENOM" id="CLU_3212976_0_0_11"/>